<reference evidence="3 4" key="1">
    <citation type="submission" date="2018-05" db="EMBL/GenBank/DDBJ databases">
        <authorList>
            <consortium name="IHU Genomes"/>
        </authorList>
    </citation>
    <scope>NUCLEOTIDE SEQUENCE [LARGE SCALE GENOMIC DNA]</scope>
    <source>
        <strain evidence="3 4">P7336</strain>
    </source>
</reference>
<accession>A0A375Z3C3</accession>
<evidence type="ECO:0000256" key="1">
    <source>
        <dbReference type="ARBA" id="ARBA00010617"/>
    </source>
</evidence>
<dbReference type="InterPro" id="IPR036396">
    <property type="entry name" value="Cyt_P450_sf"/>
</dbReference>
<dbReference type="GO" id="GO:0004497">
    <property type="term" value="F:monooxygenase activity"/>
    <property type="evidence" value="ECO:0007669"/>
    <property type="project" value="InterPro"/>
</dbReference>
<dbReference type="SUPFAM" id="SSF48264">
    <property type="entry name" value="Cytochrome P450"/>
    <property type="match status" value="1"/>
</dbReference>
<dbReference type="Gene3D" id="1.10.630.10">
    <property type="entry name" value="Cytochrome P450"/>
    <property type="match status" value="1"/>
</dbReference>
<keyword evidence="4" id="KW-1185">Reference proteome</keyword>
<dbReference type="PRINTS" id="PR00463">
    <property type="entry name" value="EP450I"/>
</dbReference>
<dbReference type="PANTHER" id="PTHR24305">
    <property type="entry name" value="CYTOCHROME P450"/>
    <property type="match status" value="1"/>
</dbReference>
<comment type="cofactor">
    <cofactor evidence="2">
        <name>heme</name>
        <dbReference type="ChEBI" id="CHEBI:30413"/>
    </cofactor>
</comment>
<name>A0A375Z3C3_MYCSH</name>
<evidence type="ECO:0000313" key="3">
    <source>
        <dbReference type="EMBL" id="SRX95440.1"/>
    </source>
</evidence>
<proteinExistence type="inferred from homology"/>
<comment type="similarity">
    <text evidence="1">Belongs to the cytochrome P450 family.</text>
</comment>
<dbReference type="AlphaFoldDB" id="A0A375Z3C3"/>
<evidence type="ECO:0000313" key="4">
    <source>
        <dbReference type="Proteomes" id="UP000252015"/>
    </source>
</evidence>
<dbReference type="Pfam" id="PF00067">
    <property type="entry name" value="p450"/>
    <property type="match status" value="1"/>
</dbReference>
<keyword evidence="2" id="KW-0408">Iron</keyword>
<dbReference type="GO" id="GO:0016705">
    <property type="term" value="F:oxidoreductase activity, acting on paired donors, with incorporation or reduction of molecular oxygen"/>
    <property type="evidence" value="ECO:0007669"/>
    <property type="project" value="InterPro"/>
</dbReference>
<dbReference type="STRING" id="29313.BHQ16_13120"/>
<dbReference type="PRINTS" id="PR00385">
    <property type="entry name" value="P450"/>
</dbReference>
<dbReference type="CDD" id="cd11053">
    <property type="entry name" value="CYP110-like"/>
    <property type="match status" value="1"/>
</dbReference>
<dbReference type="GO" id="GO:0005506">
    <property type="term" value="F:iron ion binding"/>
    <property type="evidence" value="ECO:0007669"/>
    <property type="project" value="InterPro"/>
</dbReference>
<sequence length="461" mass="51577">MAVATTEPVRLPPRLRLPKLIQGIGFGPAKHQMFGALYRRWGTPFTVNLPLLGKTVVVSDKDLLKDLFTTSIDLIERPVDLLSLGEIFGPGSTFALTGQEHLARRRLLTRPFHGKQLRSYEHIVEDEVMREIATWQDGREFETVEPMLRITLGSILRAVFGAEGAALDELRVLMPKMVTLGSRLVMLPPALRRDFGRWSPGGRFAQYRRRFDAIVHSLIAEARSDPAFEERGDVLAVLMQGHYENGEPIPDAHIADELLCFLAAGHETSASQLTWTLERLRRHPELMSRLADEVDAGGSALRHATIFEAQRIRPCVDGTVRRTKTRVRLGEWVLPEHTAVIVYNEIAHRSEENFADPETFDPDRFVGVSPPPFRWVPFGGGVNRCPGASFATMEMDVVLRTLLREFRFAPTNTRGERRINRGVAWMPSRGGRAVVYRRTSSAPADAGAASLTNRDTTSATS</sequence>
<dbReference type="InterPro" id="IPR001128">
    <property type="entry name" value="Cyt_P450"/>
</dbReference>
<dbReference type="RefSeq" id="WP_113964294.1">
    <property type="nucleotide sequence ID" value="NZ_UEGW01000001.1"/>
</dbReference>
<dbReference type="InterPro" id="IPR050121">
    <property type="entry name" value="Cytochrome_P450_monoxygenase"/>
</dbReference>
<dbReference type="EMBL" id="UEGW01000001">
    <property type="protein sequence ID" value="SRX95440.1"/>
    <property type="molecule type" value="Genomic_DNA"/>
</dbReference>
<gene>
    <name evidence="3" type="ORF">MSP7336_03709</name>
</gene>
<dbReference type="GO" id="GO:0020037">
    <property type="term" value="F:heme binding"/>
    <property type="evidence" value="ECO:0007669"/>
    <property type="project" value="InterPro"/>
</dbReference>
<dbReference type="InterPro" id="IPR002401">
    <property type="entry name" value="Cyt_P450_E_grp-I"/>
</dbReference>
<protein>
    <submittedName>
        <fullName evidence="3">Putative cytochrome P450 138 Cyp138 [Mycobacterium tuberculosis H37Rv]</fullName>
    </submittedName>
</protein>
<feature type="binding site" description="axial binding residue" evidence="2">
    <location>
        <position position="385"/>
    </location>
    <ligand>
        <name>heme</name>
        <dbReference type="ChEBI" id="CHEBI:30413"/>
    </ligand>
    <ligandPart>
        <name>Fe</name>
        <dbReference type="ChEBI" id="CHEBI:18248"/>
    </ligandPart>
</feature>
<dbReference type="Proteomes" id="UP000252015">
    <property type="component" value="Unassembled WGS sequence"/>
</dbReference>
<evidence type="ECO:0000256" key="2">
    <source>
        <dbReference type="PIRSR" id="PIRSR602401-1"/>
    </source>
</evidence>
<keyword evidence="2" id="KW-0349">Heme</keyword>
<organism evidence="3 4">
    <name type="scientific">Mycobacterium shimoidei</name>
    <dbReference type="NCBI Taxonomy" id="29313"/>
    <lineage>
        <taxon>Bacteria</taxon>
        <taxon>Bacillati</taxon>
        <taxon>Actinomycetota</taxon>
        <taxon>Actinomycetes</taxon>
        <taxon>Mycobacteriales</taxon>
        <taxon>Mycobacteriaceae</taxon>
        <taxon>Mycobacterium</taxon>
    </lineage>
</organism>
<keyword evidence="2" id="KW-0479">Metal-binding</keyword>
<dbReference type="PANTHER" id="PTHR24305:SF166">
    <property type="entry name" value="CYTOCHROME P450 12A4, MITOCHONDRIAL-RELATED"/>
    <property type="match status" value="1"/>
</dbReference>